<keyword evidence="9" id="KW-0378">Hydrolase</keyword>
<proteinExistence type="inferred from homology"/>
<evidence type="ECO:0000256" key="2">
    <source>
        <dbReference type="ARBA" id="ARBA00001947"/>
    </source>
</evidence>
<evidence type="ECO:0000256" key="10">
    <source>
        <dbReference type="ARBA" id="ARBA00022833"/>
    </source>
</evidence>
<evidence type="ECO:0000256" key="8">
    <source>
        <dbReference type="ARBA" id="ARBA00022723"/>
    </source>
</evidence>
<evidence type="ECO:0000256" key="1">
    <source>
        <dbReference type="ARBA" id="ARBA00001650"/>
    </source>
</evidence>
<dbReference type="PROSITE" id="PS51398">
    <property type="entry name" value="PAW"/>
    <property type="match status" value="1"/>
</dbReference>
<sequence length="608" mass="70810">MEDMARLAVVEQSVKDVNKFRKILYELLQNINYILDHPFNSRHIKTEVVENIRVFKELNDYLLYIGFRWEQNKFIYPIDKAIDKLRLAKTAIERKLSLCIDSKTLSKIEKVPIKNYKLTPINVLMTTNNLLLTIQILFNRVLDYEDEELQQAARNEIPMVTLELRALKRMREVQKKIKTGDTKEEDLSYDIALLMELIGWFKHKYFSWVDAPQCETCGGPTKFYHSTTMKTATETCNAEVYSCAHCGNYTKFPRYNDIRALMRTRRGRCGEWANCFAMFCRALGYDTRYIYDSTDHVWCEVYDYVTNNWLHVDPCEGALDTPLMYDHGWGKKLTYVIAVSCNDVQDVTWRYTTKHKEVLLRRNQCTEQELISTLLTLREHRLAQVSPARRKWLTARTIHELAQMMLERKPSDFESRGRISGSKEWKTQRGEIGSQFGHGFEFDQPGEVSVKYYCSSDKYQISRNGEQLSTLDGWGSGVYEGEHVFRNVEKDWRQVYIAREEGEMSGRVSWKLSVKDGLIFTSLTVRATSAIFENGNIEWQVQFDDSNPSVADFNETTTEFSNRFKKVIVTAHLSGGQGDVSWQHSQLFRQSLDSKSSTFEVNANIESN</sequence>
<keyword evidence="7" id="KW-0963">Cytoplasm</keyword>
<dbReference type="Proteomes" id="UP000663880">
    <property type="component" value="Unassembled WGS sequence"/>
</dbReference>
<reference evidence="14" key="1">
    <citation type="submission" date="2021-02" db="EMBL/GenBank/DDBJ databases">
        <authorList>
            <person name="Steward A R."/>
        </authorList>
    </citation>
    <scope>NUCLEOTIDE SEQUENCE</scope>
</reference>
<evidence type="ECO:0000256" key="4">
    <source>
        <dbReference type="ARBA" id="ARBA00009390"/>
    </source>
</evidence>
<dbReference type="PANTHER" id="PTHR12143:SF19">
    <property type="entry name" value="PEPTIDE-N(4)-(N-ACETYL-BETA-GLUCOSAMINYL)ASPARAGINE AMIDASE"/>
    <property type="match status" value="1"/>
</dbReference>
<organism evidence="14 15">
    <name type="scientific">Pieris macdunnoughi</name>
    <dbReference type="NCBI Taxonomy" id="345717"/>
    <lineage>
        <taxon>Eukaryota</taxon>
        <taxon>Metazoa</taxon>
        <taxon>Ecdysozoa</taxon>
        <taxon>Arthropoda</taxon>
        <taxon>Hexapoda</taxon>
        <taxon>Insecta</taxon>
        <taxon>Pterygota</taxon>
        <taxon>Neoptera</taxon>
        <taxon>Endopterygota</taxon>
        <taxon>Lepidoptera</taxon>
        <taxon>Glossata</taxon>
        <taxon>Ditrysia</taxon>
        <taxon>Papilionoidea</taxon>
        <taxon>Pieridae</taxon>
        <taxon>Pierinae</taxon>
        <taxon>Pieris</taxon>
    </lineage>
</organism>
<dbReference type="Gene3D" id="2.20.25.10">
    <property type="match status" value="1"/>
</dbReference>
<dbReference type="GO" id="GO:0000224">
    <property type="term" value="F:peptide-N4-(N-acetyl-beta-glucosaminyl)asparagine amidase activity"/>
    <property type="evidence" value="ECO:0007669"/>
    <property type="project" value="UniProtKB-EC"/>
</dbReference>
<dbReference type="InterPro" id="IPR038765">
    <property type="entry name" value="Papain-like_cys_pep_sf"/>
</dbReference>
<dbReference type="PANTHER" id="PTHR12143">
    <property type="entry name" value="PEPTIDE N-GLYCANASE PNGASE -RELATED"/>
    <property type="match status" value="1"/>
</dbReference>
<dbReference type="SUPFAM" id="SSF54001">
    <property type="entry name" value="Cysteine proteinases"/>
    <property type="match status" value="1"/>
</dbReference>
<accession>A0A821PL35</accession>
<dbReference type="InterPro" id="IPR008979">
    <property type="entry name" value="Galactose-bd-like_sf"/>
</dbReference>
<evidence type="ECO:0000256" key="3">
    <source>
        <dbReference type="ARBA" id="ARBA00004496"/>
    </source>
</evidence>
<dbReference type="Pfam" id="PF01841">
    <property type="entry name" value="Transglut_core"/>
    <property type="match status" value="1"/>
</dbReference>
<dbReference type="EMBL" id="CAJOBZ010000006">
    <property type="protein sequence ID" value="CAF4805430.1"/>
    <property type="molecule type" value="Genomic_DNA"/>
</dbReference>
<evidence type="ECO:0000256" key="12">
    <source>
        <dbReference type="PROSITE-ProRule" id="PRU00731"/>
    </source>
</evidence>
<dbReference type="Pfam" id="PF04721">
    <property type="entry name" value="PAW"/>
    <property type="match status" value="1"/>
</dbReference>
<dbReference type="InterPro" id="IPR002931">
    <property type="entry name" value="Transglutaminase-like"/>
</dbReference>
<dbReference type="InterPro" id="IPR038680">
    <property type="entry name" value="PAW_sf"/>
</dbReference>
<dbReference type="SUPFAM" id="SSF49785">
    <property type="entry name" value="Galactose-binding domain-like"/>
    <property type="match status" value="1"/>
</dbReference>
<evidence type="ECO:0000313" key="14">
    <source>
        <dbReference type="EMBL" id="CAF4805430.1"/>
    </source>
</evidence>
<evidence type="ECO:0000256" key="7">
    <source>
        <dbReference type="ARBA" id="ARBA00022490"/>
    </source>
</evidence>
<feature type="domain" description="PAW" evidence="13">
    <location>
        <begin position="414"/>
        <end position="608"/>
    </location>
</feature>
<evidence type="ECO:0000256" key="11">
    <source>
        <dbReference type="ARBA" id="ARBA00032901"/>
    </source>
</evidence>
<comment type="subcellular location">
    <subcellularLocation>
        <location evidence="3">Cytoplasm</location>
    </subcellularLocation>
</comment>
<evidence type="ECO:0000256" key="6">
    <source>
        <dbReference type="ARBA" id="ARBA00018546"/>
    </source>
</evidence>
<comment type="cofactor">
    <cofactor evidence="2">
        <name>Zn(2+)</name>
        <dbReference type="ChEBI" id="CHEBI:29105"/>
    </cofactor>
</comment>
<dbReference type="GO" id="GO:0005634">
    <property type="term" value="C:nucleus"/>
    <property type="evidence" value="ECO:0007669"/>
    <property type="project" value="TreeGrafter"/>
</dbReference>
<evidence type="ECO:0000259" key="13">
    <source>
        <dbReference type="PROSITE" id="PS51398"/>
    </source>
</evidence>
<evidence type="ECO:0000256" key="9">
    <source>
        <dbReference type="ARBA" id="ARBA00022801"/>
    </source>
</evidence>
<keyword evidence="8" id="KW-0479">Metal-binding</keyword>
<comment type="similarity">
    <text evidence="4 12">Belongs to the transglutaminase-like superfamily. PNGase family.</text>
</comment>
<dbReference type="EC" id="3.5.1.52" evidence="5"/>
<keyword evidence="15" id="KW-1185">Reference proteome</keyword>
<name>A0A821PL35_9NEOP</name>
<gene>
    <name evidence="14" type="ORF">PMACD_LOCUS3706</name>
</gene>
<dbReference type="GO" id="GO:0006516">
    <property type="term" value="P:glycoprotein catabolic process"/>
    <property type="evidence" value="ECO:0007669"/>
    <property type="project" value="InterPro"/>
</dbReference>
<evidence type="ECO:0000256" key="5">
    <source>
        <dbReference type="ARBA" id="ARBA00012158"/>
    </source>
</evidence>
<dbReference type="Gene3D" id="3.10.620.30">
    <property type="match status" value="1"/>
</dbReference>
<dbReference type="InterPro" id="IPR050883">
    <property type="entry name" value="PNGase"/>
</dbReference>
<dbReference type="Gene3D" id="2.60.120.1020">
    <property type="entry name" value="Peptide N glycanase, PAW domain"/>
    <property type="match status" value="1"/>
</dbReference>
<dbReference type="GO" id="GO:0046872">
    <property type="term" value="F:metal ion binding"/>
    <property type="evidence" value="ECO:0007669"/>
    <property type="project" value="UniProtKB-KW"/>
</dbReference>
<dbReference type="AlphaFoldDB" id="A0A821PL35"/>
<dbReference type="GO" id="GO:0005829">
    <property type="term" value="C:cytosol"/>
    <property type="evidence" value="ECO:0007669"/>
    <property type="project" value="TreeGrafter"/>
</dbReference>
<dbReference type="SMART" id="SM00460">
    <property type="entry name" value="TGc"/>
    <property type="match status" value="1"/>
</dbReference>
<dbReference type="OrthoDB" id="409136at2759"/>
<comment type="catalytic activity">
    <reaction evidence="1">
        <text>Hydrolysis of an N(4)-(acetyl-beta-D-glucosaminyl)asparagine residue in which the glucosamine residue may be further glycosylated, to yield a (substituted) N-acetyl-beta-D-glucosaminylamine and a peptide containing an aspartate residue.</text>
        <dbReference type="EC" id="3.5.1.52"/>
    </reaction>
</comment>
<keyword evidence="10" id="KW-0862">Zinc</keyword>
<dbReference type="InterPro" id="IPR006588">
    <property type="entry name" value="Peptide_N_glycanase_PAW_dom"/>
</dbReference>
<evidence type="ECO:0000313" key="15">
    <source>
        <dbReference type="Proteomes" id="UP000663880"/>
    </source>
</evidence>
<protein>
    <recommendedName>
        <fullName evidence="6">Peptide-N(4)-(N-acetyl-beta-glucosaminyl)asparagine amidase</fullName>
        <ecNumber evidence="5">3.5.1.52</ecNumber>
    </recommendedName>
    <alternativeName>
        <fullName evidence="11">Peptide:N-glycanase</fullName>
    </alternativeName>
</protein>
<comment type="caution">
    <text evidence="14">The sequence shown here is derived from an EMBL/GenBank/DDBJ whole genome shotgun (WGS) entry which is preliminary data.</text>
</comment>